<dbReference type="AlphaFoldDB" id="A0A7K3VWN9"/>
<protein>
    <submittedName>
        <fullName evidence="2">Uncharacterized protein</fullName>
    </submittedName>
</protein>
<dbReference type="RefSeq" id="WP_163480227.1">
    <property type="nucleotide sequence ID" value="NZ_JAAGWF010000005.1"/>
</dbReference>
<evidence type="ECO:0000313" key="2">
    <source>
        <dbReference type="EMBL" id="NEK57032.1"/>
    </source>
</evidence>
<feature type="region of interest" description="Disordered" evidence="1">
    <location>
        <begin position="1"/>
        <end position="55"/>
    </location>
</feature>
<gene>
    <name evidence="2" type="ORF">GCU56_03990</name>
</gene>
<keyword evidence="3" id="KW-1185">Reference proteome</keyword>
<accession>A0A7K3VWN9</accession>
<reference evidence="2 3" key="1">
    <citation type="submission" date="2020-02" db="EMBL/GenBank/DDBJ databases">
        <title>Geodermatophilus sabuli CPCC 205279 I12A-02694.</title>
        <authorList>
            <person name="Jiang Z."/>
        </authorList>
    </citation>
    <scope>NUCLEOTIDE SEQUENCE [LARGE SCALE GENOMIC DNA]</scope>
    <source>
        <strain evidence="2 3">I12A-02694</strain>
    </source>
</reference>
<proteinExistence type="predicted"/>
<comment type="caution">
    <text evidence="2">The sequence shown here is derived from an EMBL/GenBank/DDBJ whole genome shotgun (WGS) entry which is preliminary data.</text>
</comment>
<dbReference type="EMBL" id="JAAGWF010000005">
    <property type="protein sequence ID" value="NEK57032.1"/>
    <property type="molecule type" value="Genomic_DNA"/>
</dbReference>
<evidence type="ECO:0000256" key="1">
    <source>
        <dbReference type="SAM" id="MobiDB-lite"/>
    </source>
</evidence>
<name>A0A7K3VWN9_9ACTN</name>
<sequence>MTKHLLDQTAEFTLPQAGRHAAPDSDEVEATQRFDPGFQQRRPTPVPQRGSDRAR</sequence>
<dbReference type="Proteomes" id="UP000470246">
    <property type="component" value="Unassembled WGS sequence"/>
</dbReference>
<organism evidence="2 3">
    <name type="scientific">Geodermatophilus sabuli</name>
    <dbReference type="NCBI Taxonomy" id="1564158"/>
    <lineage>
        <taxon>Bacteria</taxon>
        <taxon>Bacillati</taxon>
        <taxon>Actinomycetota</taxon>
        <taxon>Actinomycetes</taxon>
        <taxon>Geodermatophilales</taxon>
        <taxon>Geodermatophilaceae</taxon>
        <taxon>Geodermatophilus</taxon>
    </lineage>
</organism>
<evidence type="ECO:0000313" key="3">
    <source>
        <dbReference type="Proteomes" id="UP000470246"/>
    </source>
</evidence>